<reference evidence="3" key="2">
    <citation type="submission" date="2023-05" db="EMBL/GenBank/DDBJ databases">
        <authorList>
            <consortium name="Lawrence Berkeley National Laboratory"/>
            <person name="Steindorff A."/>
            <person name="Hensen N."/>
            <person name="Bonometti L."/>
            <person name="Westerberg I."/>
            <person name="Brannstrom I.O."/>
            <person name="Guillou S."/>
            <person name="Cros-Aarteil S."/>
            <person name="Calhoun S."/>
            <person name="Haridas S."/>
            <person name="Kuo A."/>
            <person name="Mondo S."/>
            <person name="Pangilinan J."/>
            <person name="Riley R."/>
            <person name="Labutti K."/>
            <person name="Andreopoulos B."/>
            <person name="Lipzen A."/>
            <person name="Chen C."/>
            <person name="Yanf M."/>
            <person name="Daum C."/>
            <person name="Ng V."/>
            <person name="Clum A."/>
            <person name="Ohm R."/>
            <person name="Martin F."/>
            <person name="Silar P."/>
            <person name="Natvig D."/>
            <person name="Lalanne C."/>
            <person name="Gautier V."/>
            <person name="Ament-Velasquez S.L."/>
            <person name="Kruys A."/>
            <person name="Hutchinson M.I."/>
            <person name="Powell A.J."/>
            <person name="Barry K."/>
            <person name="Miller A.N."/>
            <person name="Grigoriev I.V."/>
            <person name="Debuchy R."/>
            <person name="Gladieux P."/>
            <person name="Thoren M.H."/>
            <person name="Johannesson H."/>
        </authorList>
    </citation>
    <scope>NUCLEOTIDE SEQUENCE</scope>
    <source>
        <strain evidence="3">CBS 359.72</strain>
    </source>
</reference>
<reference evidence="3" key="1">
    <citation type="journal article" date="2023" name="Mol. Phylogenet. Evol.">
        <title>Genome-scale phylogeny and comparative genomics of the fungal order Sordariales.</title>
        <authorList>
            <person name="Hensen N."/>
            <person name="Bonometti L."/>
            <person name="Westerberg I."/>
            <person name="Brannstrom I.O."/>
            <person name="Guillou S."/>
            <person name="Cros-Aarteil S."/>
            <person name="Calhoun S."/>
            <person name="Haridas S."/>
            <person name="Kuo A."/>
            <person name="Mondo S."/>
            <person name="Pangilinan J."/>
            <person name="Riley R."/>
            <person name="LaButti K."/>
            <person name="Andreopoulos B."/>
            <person name="Lipzen A."/>
            <person name="Chen C."/>
            <person name="Yan M."/>
            <person name="Daum C."/>
            <person name="Ng V."/>
            <person name="Clum A."/>
            <person name="Steindorff A."/>
            <person name="Ohm R.A."/>
            <person name="Martin F."/>
            <person name="Silar P."/>
            <person name="Natvig D.O."/>
            <person name="Lalanne C."/>
            <person name="Gautier V."/>
            <person name="Ament-Velasquez S.L."/>
            <person name="Kruys A."/>
            <person name="Hutchinson M.I."/>
            <person name="Powell A.J."/>
            <person name="Barry K."/>
            <person name="Miller A.N."/>
            <person name="Grigoriev I.V."/>
            <person name="Debuchy R."/>
            <person name="Gladieux P."/>
            <person name="Hiltunen Thoren M."/>
            <person name="Johannesson H."/>
        </authorList>
    </citation>
    <scope>NUCLEOTIDE SEQUENCE</scope>
    <source>
        <strain evidence="3">CBS 359.72</strain>
    </source>
</reference>
<organism evidence="3 4">
    <name type="scientific">Corynascus novoguineensis</name>
    <dbReference type="NCBI Taxonomy" id="1126955"/>
    <lineage>
        <taxon>Eukaryota</taxon>
        <taxon>Fungi</taxon>
        <taxon>Dikarya</taxon>
        <taxon>Ascomycota</taxon>
        <taxon>Pezizomycotina</taxon>
        <taxon>Sordariomycetes</taxon>
        <taxon>Sordariomycetidae</taxon>
        <taxon>Sordariales</taxon>
        <taxon>Chaetomiaceae</taxon>
        <taxon>Corynascus</taxon>
    </lineage>
</organism>
<feature type="transmembrane region" description="Helical" evidence="1">
    <location>
        <begin position="251"/>
        <end position="276"/>
    </location>
</feature>
<feature type="chain" id="PRO_5042940824" evidence="2">
    <location>
        <begin position="18"/>
        <end position="494"/>
    </location>
</feature>
<dbReference type="AlphaFoldDB" id="A0AAN7HII0"/>
<comment type="caution">
    <text evidence="3">The sequence shown here is derived from an EMBL/GenBank/DDBJ whole genome shotgun (WGS) entry which is preliminary data.</text>
</comment>
<keyword evidence="2" id="KW-0732">Signal</keyword>
<evidence type="ECO:0000313" key="3">
    <source>
        <dbReference type="EMBL" id="KAK4251296.1"/>
    </source>
</evidence>
<feature type="transmembrane region" description="Helical" evidence="1">
    <location>
        <begin position="58"/>
        <end position="80"/>
    </location>
</feature>
<sequence length="494" mass="55459">MAKLWLLVIYTVGFASAGNDDLSDFSNNLATDIGPLLVLFGESMTKQYLSESTSLLDYFIFAMAPIGIITAVVSTIRVCGHSSLRAFIGRSQEGDGVIEAELCTSTSRDVCELFTRGGITRVLGRPSILELVYDPRIRDKAGLFLFRHYLETRVSLEKHASSETLGLSTTTDWKEVQKRQWSWRRGDHNTYRFAPYPNLSLNVGIVKRSKWVFVVVAVVGFILQAGVLVLASTGVWILGWNLNQGDTASGHYAPIMYIVGTVLMCGGMWSCAALIGQTTHERYYERIDHPTRQTTHKRYNQRIDQSQPPATRLLWLQPGPQVIGDQSFDPFAYIEKKSDPLRIWTSSIKNFETQFEVYTFFAVLAVLIGYIMQFIGLRGMEAWVSLAQLGITIIMSILRGSLRMQRLSRKSNSLADNPDTVAGHELDWLSFSFLAWTPTLTHVGISPASTRRPRKRTWMGKAHHLTRSLIPPTFPQAIKTIAMLCFKSAYGLPT</sequence>
<feature type="transmembrane region" description="Helical" evidence="1">
    <location>
        <begin position="357"/>
        <end position="376"/>
    </location>
</feature>
<keyword evidence="1" id="KW-0812">Transmembrane</keyword>
<dbReference type="Proteomes" id="UP001303647">
    <property type="component" value="Unassembled WGS sequence"/>
</dbReference>
<evidence type="ECO:0000256" key="2">
    <source>
        <dbReference type="SAM" id="SignalP"/>
    </source>
</evidence>
<keyword evidence="1" id="KW-1133">Transmembrane helix</keyword>
<keyword evidence="4" id="KW-1185">Reference proteome</keyword>
<dbReference type="EMBL" id="MU857606">
    <property type="protein sequence ID" value="KAK4251296.1"/>
    <property type="molecule type" value="Genomic_DNA"/>
</dbReference>
<feature type="transmembrane region" description="Helical" evidence="1">
    <location>
        <begin position="382"/>
        <end position="402"/>
    </location>
</feature>
<accession>A0AAN7HII0</accession>
<evidence type="ECO:0000256" key="1">
    <source>
        <dbReference type="SAM" id="Phobius"/>
    </source>
</evidence>
<protein>
    <submittedName>
        <fullName evidence="3">Uncharacterized protein</fullName>
    </submittedName>
</protein>
<name>A0AAN7HII0_9PEZI</name>
<evidence type="ECO:0000313" key="4">
    <source>
        <dbReference type="Proteomes" id="UP001303647"/>
    </source>
</evidence>
<keyword evidence="1" id="KW-0472">Membrane</keyword>
<feature type="signal peptide" evidence="2">
    <location>
        <begin position="1"/>
        <end position="17"/>
    </location>
</feature>
<gene>
    <name evidence="3" type="ORF">C7999DRAFT_28026</name>
</gene>
<proteinExistence type="predicted"/>
<feature type="transmembrane region" description="Helical" evidence="1">
    <location>
        <begin position="211"/>
        <end position="239"/>
    </location>
</feature>